<comment type="caution">
    <text evidence="8">The sequence shown here is derived from an EMBL/GenBank/DDBJ whole genome shotgun (WGS) entry which is preliminary data.</text>
</comment>
<accession>A0AAJ1JFL6</accession>
<feature type="active site" evidence="6">
    <location>
        <position position="739"/>
    </location>
</feature>
<keyword evidence="5 6" id="KW-0482">Metalloprotease</keyword>
<dbReference type="PANTHER" id="PTHR39540:SF1">
    <property type="entry name" value="DICTOMALLEIN-1-RELATED"/>
    <property type="match status" value="1"/>
</dbReference>
<keyword evidence="4 6" id="KW-0862">Zinc</keyword>
<comment type="cofactor">
    <cofactor evidence="6">
        <name>Zn(2+)</name>
        <dbReference type="ChEBI" id="CHEBI:29105"/>
    </cofactor>
    <text evidence="6">Binds 1 zinc ion per subunit.</text>
</comment>
<dbReference type="Gene3D" id="2.60.120.1230">
    <property type="match status" value="4"/>
</dbReference>
<evidence type="ECO:0000256" key="1">
    <source>
        <dbReference type="ARBA" id="ARBA00022670"/>
    </source>
</evidence>
<keyword evidence="2 6" id="KW-0479">Metal-binding</keyword>
<evidence type="ECO:0000256" key="6">
    <source>
        <dbReference type="PROSITE-ProRule" id="PRU01031"/>
    </source>
</evidence>
<keyword evidence="1 6" id="KW-0645">Protease</keyword>
<proteinExistence type="predicted"/>
<feature type="domain" description="Peptidase M66" evidence="7">
    <location>
        <begin position="590"/>
        <end position="849"/>
    </location>
</feature>
<dbReference type="InterPro" id="IPR019503">
    <property type="entry name" value="Peptidase_M66_dom"/>
</dbReference>
<protein>
    <submittedName>
        <fullName evidence="8">M66 family metalloprotease</fullName>
    </submittedName>
</protein>
<evidence type="ECO:0000313" key="8">
    <source>
        <dbReference type="EMBL" id="MDE8770299.1"/>
    </source>
</evidence>
<dbReference type="PROSITE" id="PS51694">
    <property type="entry name" value="PEPTIDASE_M66"/>
    <property type="match status" value="1"/>
</dbReference>
<dbReference type="Pfam" id="PF10462">
    <property type="entry name" value="Peptidase_M66"/>
    <property type="match status" value="1"/>
</dbReference>
<evidence type="ECO:0000256" key="3">
    <source>
        <dbReference type="ARBA" id="ARBA00022801"/>
    </source>
</evidence>
<dbReference type="GO" id="GO:0006508">
    <property type="term" value="P:proteolysis"/>
    <property type="evidence" value="ECO:0007669"/>
    <property type="project" value="UniProtKB-UniRule"/>
</dbReference>
<dbReference type="Pfam" id="PF12561">
    <property type="entry name" value="TagA"/>
    <property type="match status" value="1"/>
</dbReference>
<sequence length="1100" mass="126485">MLALTICICQNRHEVMIPTTQLNKENDTHSSHLLGLNDLNNNPNTLFDFWQSLIDNLVISRLFDTQINNHALIKKMTDEQGGYNKLLSEYKEKLGKVFYYNTNNYPSDIQGDLKGNVFYAQHSIIPAINRIDDDIQPHLVSGRKTLVIFKPHEKIKENEQLNIKVYNEDNEKIYSTYLLPPSKLPKIAGTEQRFTRLTPDDFTIPKSFDFTINASKKIKELTESTNYLNQLMTENDIIRVDIDAENLSINLDSLKKRPNKKLILNLVDNIDANIKYRNNSIPLSAQQSFVMISDETGRWFTRDESRLSFHYQQALNIDKYKTPETFDVEFTTNDDINHISKNPKLFQDIIKKNDTIKIATRDYHWAKDFIIPNSKQYANKKILFTSQAYFNSDVTYGDNEVRITTGETKLFISDDEGVWSIYSPDTQSTVNYALPQSFDIKINKNKELQKISKDICYFNEVINNNDNIHIATRNANWARHFTLETHPNFKNKKIYFSSEADYDSHVFYGDQKITIRKGDSQLFVCDEFGFWRTYEGEPLINDDSDEIRYIENGWSVAIPAEYIKPKIRLEFDYHGKQGTLSDIYVGAPTELLLHTIDIGMLTPYRGELAFQKNAELQRQYFQQIPINRLIVSHYAPIHLKEIVLPSGKHLTHRSDDDGGGHNGDMREQISKDLISDGINLANYGVHSSATKENNYLPTAQITIHNSRGIYKNGLQEHGWSGGAGKATLYNSVDNEFSHELGHNYKIGHYFKGFKGGVHATPDKPNSTWGWDADNNFFIPNFEKKKTNKYTVLDARDPNAEKAEPYMQHAMLKDAMSGGELYDKAYNAYTLHTPTTAQAIQHFFENSAIFSKTSSTGYQKWDPNTQTMQEYLPPHAKNISFVDVPIVDNQDVTETTLSALLNKNHHIKIESYNSHYPPNIYLPQADHSNKNKVIEIDCTSQWSIKLHVNGNKQIISHNTKVYYISNGDSWEPSSELTFIQKPVKQGVPVVTLVGFYDPQNQLKSYIYPALEGSYGMVYNNDTIDTTKPYLAVTLRNGEVKQYQLDQHRFISQLMNKFHINIERRLEPVKAELYVKGQRVSSQHIELTDQPLPTTINGIIQS</sequence>
<dbReference type="InterPro" id="IPR022218">
    <property type="entry name" value="TagA_dom"/>
</dbReference>
<dbReference type="InterPro" id="IPR051256">
    <property type="entry name" value="Dictomallein"/>
</dbReference>
<feature type="binding site" evidence="6">
    <location>
        <position position="748"/>
    </location>
    <ligand>
        <name>Zn(2+)</name>
        <dbReference type="ChEBI" id="CHEBI:29105"/>
        <note>catalytic</note>
    </ligand>
</feature>
<dbReference type="GO" id="GO:0046872">
    <property type="term" value="F:metal ion binding"/>
    <property type="evidence" value="ECO:0007669"/>
    <property type="project" value="UniProtKB-UniRule"/>
</dbReference>
<keyword evidence="3 6" id="KW-0378">Hydrolase</keyword>
<dbReference type="EMBL" id="JAREJI010000007">
    <property type="protein sequence ID" value="MDE8770299.1"/>
    <property type="molecule type" value="Genomic_DNA"/>
</dbReference>
<dbReference type="GO" id="GO:0004222">
    <property type="term" value="F:metalloendopeptidase activity"/>
    <property type="evidence" value="ECO:0007669"/>
    <property type="project" value="UniProtKB-UniRule"/>
</dbReference>
<dbReference type="AlphaFoldDB" id="A0AAJ1JFL6"/>
<dbReference type="RefSeq" id="WP_102957361.1">
    <property type="nucleotide sequence ID" value="NZ_CP181870.1"/>
</dbReference>
<evidence type="ECO:0000256" key="2">
    <source>
        <dbReference type="ARBA" id="ARBA00022723"/>
    </source>
</evidence>
<dbReference type="Proteomes" id="UP001163056">
    <property type="component" value="Unassembled WGS sequence"/>
</dbReference>
<organism evidence="8 9">
    <name type="scientific">Providencia stuartii</name>
    <dbReference type="NCBI Taxonomy" id="588"/>
    <lineage>
        <taxon>Bacteria</taxon>
        <taxon>Pseudomonadati</taxon>
        <taxon>Pseudomonadota</taxon>
        <taxon>Gammaproteobacteria</taxon>
        <taxon>Enterobacterales</taxon>
        <taxon>Morganellaceae</taxon>
        <taxon>Providencia</taxon>
    </lineage>
</organism>
<dbReference type="PANTHER" id="PTHR39540">
    <property type="match status" value="1"/>
</dbReference>
<evidence type="ECO:0000256" key="5">
    <source>
        <dbReference type="ARBA" id="ARBA00023049"/>
    </source>
</evidence>
<reference evidence="8 9" key="1">
    <citation type="submission" date="2023-03" db="EMBL/GenBank/DDBJ databases">
        <title>WGS of NDM-producing Providencia thailandensis from Ukrainian patients.</title>
        <authorList>
            <person name="Zabicka D."/>
            <person name="Izdebski R."/>
            <person name="Urbanowicz P."/>
            <person name="Biedrzycka M."/>
            <person name="Guzek A."/>
            <person name="Gniadkowski M."/>
        </authorList>
    </citation>
    <scope>NUCLEOTIDE SEQUENCE [LARGE SCALE GENOMIC DNA]</scope>
    <source>
        <strain evidence="8 9">8015-22</strain>
    </source>
</reference>
<name>A0AAJ1JFL6_PROST</name>
<feature type="binding site" evidence="6">
    <location>
        <position position="742"/>
    </location>
    <ligand>
        <name>Zn(2+)</name>
        <dbReference type="ChEBI" id="CHEBI:29105"/>
        <note>catalytic</note>
    </ligand>
</feature>
<evidence type="ECO:0000259" key="7">
    <source>
        <dbReference type="PROSITE" id="PS51694"/>
    </source>
</evidence>
<dbReference type="InterPro" id="IPR048990">
    <property type="entry name" value="StcE_b-sandwich"/>
</dbReference>
<evidence type="ECO:0000313" key="9">
    <source>
        <dbReference type="Proteomes" id="UP001163056"/>
    </source>
</evidence>
<evidence type="ECO:0000256" key="4">
    <source>
        <dbReference type="ARBA" id="ARBA00022833"/>
    </source>
</evidence>
<feature type="binding site" evidence="6">
    <location>
        <position position="738"/>
    </location>
    <ligand>
        <name>Zn(2+)</name>
        <dbReference type="ChEBI" id="CHEBI:29105"/>
        <note>catalytic</note>
    </ligand>
</feature>
<gene>
    <name evidence="8" type="ORF">PZS58_12360</name>
</gene>
<dbReference type="Pfam" id="PF20944">
    <property type="entry name" value="StcE_b-sandwich"/>
    <property type="match status" value="2"/>
</dbReference>